<dbReference type="AlphaFoldDB" id="A0A3A8QPM9"/>
<dbReference type="InterPro" id="IPR037473">
    <property type="entry name" value="Lcp-like"/>
</dbReference>
<dbReference type="EMBL" id="RAWB01000041">
    <property type="protein sequence ID" value="RKH65184.1"/>
    <property type="molecule type" value="Genomic_DNA"/>
</dbReference>
<protein>
    <submittedName>
        <fullName evidence="2">DUF2236 domain-containing protein</fullName>
    </submittedName>
</protein>
<evidence type="ECO:0000259" key="1">
    <source>
        <dbReference type="Pfam" id="PF09995"/>
    </source>
</evidence>
<evidence type="ECO:0000313" key="3">
    <source>
        <dbReference type="Proteomes" id="UP000272888"/>
    </source>
</evidence>
<accession>A0A3A8QPM9</accession>
<dbReference type="RefSeq" id="WP_120642514.1">
    <property type="nucleotide sequence ID" value="NZ_RAWB01000041.1"/>
</dbReference>
<sequence>MSESVWTQPFLDSMRTVGDPLADDAVATLFQQGDTAAVNALMQTLVRNDGLPPAQLPPIILDYLQKTSALPLLEPAKVRRAQTLFGLFGPEILLVLGFYSLPAAYAARKGVQVLHRTGVLLRGPLRRVFETTQMVVDVMADGGLGPEGRGVRSAQKVRLMHAAVRHLITHEPRNPWSEELGVPVNQEDLAGTLMTFSFIVLDGLQRLGVILSAEDQDAWLQAWLAIGRIMGVREDLLPATVAEARTLTTLIHQRQIAPSPEGMALADSLLKGYQQLMPPGPLQGMPASLVHFFLDVDPFSGQDVAAMLGIPPADWTQSVIHVVNTVGAALGEFGLHDTLPGQVMAHVSRLTIEAMLLVERGGSRAPFSIPDKLLSQWKIAPRAISA</sequence>
<evidence type="ECO:0000313" key="2">
    <source>
        <dbReference type="EMBL" id="RKH65184.1"/>
    </source>
</evidence>
<dbReference type="InterPro" id="IPR018713">
    <property type="entry name" value="MPAB/Lcp_cat_dom"/>
</dbReference>
<dbReference type="Proteomes" id="UP000272888">
    <property type="component" value="Unassembled WGS sequence"/>
</dbReference>
<organism evidence="2 3">
    <name type="scientific">Corallococcus llansteffanensis</name>
    <dbReference type="NCBI Taxonomy" id="2316731"/>
    <lineage>
        <taxon>Bacteria</taxon>
        <taxon>Pseudomonadati</taxon>
        <taxon>Myxococcota</taxon>
        <taxon>Myxococcia</taxon>
        <taxon>Myxococcales</taxon>
        <taxon>Cystobacterineae</taxon>
        <taxon>Myxococcaceae</taxon>
        <taxon>Corallococcus</taxon>
    </lineage>
</organism>
<dbReference type="GO" id="GO:0016491">
    <property type="term" value="F:oxidoreductase activity"/>
    <property type="evidence" value="ECO:0007669"/>
    <property type="project" value="InterPro"/>
</dbReference>
<comment type="caution">
    <text evidence="2">The sequence shown here is derived from an EMBL/GenBank/DDBJ whole genome shotgun (WGS) entry which is preliminary data.</text>
</comment>
<dbReference type="PANTHER" id="PTHR37539:SF1">
    <property type="entry name" value="ER-BOUND OXYGENASE MPAB_MPAB'_RUBBER OXYGENASE CATALYTIC DOMAIN-CONTAINING PROTEIN"/>
    <property type="match status" value="1"/>
</dbReference>
<name>A0A3A8QPM9_9BACT</name>
<gene>
    <name evidence="2" type="ORF">D7V93_06365</name>
</gene>
<dbReference type="Pfam" id="PF09995">
    <property type="entry name" value="MPAB_Lcp_cat"/>
    <property type="match status" value="1"/>
</dbReference>
<feature type="domain" description="ER-bound oxygenase mpaB/mpaB'/Rubber oxygenase catalytic" evidence="1">
    <location>
        <begin position="103"/>
        <end position="316"/>
    </location>
</feature>
<dbReference type="PANTHER" id="PTHR37539">
    <property type="entry name" value="SECRETED PROTEIN-RELATED"/>
    <property type="match status" value="1"/>
</dbReference>
<reference evidence="3" key="1">
    <citation type="submission" date="2018-09" db="EMBL/GenBank/DDBJ databases">
        <authorList>
            <person name="Livingstone P.G."/>
            <person name="Whitworth D.E."/>
        </authorList>
    </citation>
    <scope>NUCLEOTIDE SEQUENCE [LARGE SCALE GENOMIC DNA]</scope>
    <source>
        <strain evidence="3">CA051B</strain>
    </source>
</reference>
<keyword evidence="3" id="KW-1185">Reference proteome</keyword>
<proteinExistence type="predicted"/>